<gene>
    <name evidence="1" type="ORF">INT45_002200</name>
</gene>
<protein>
    <recommendedName>
        <fullName evidence="3">O-fucosyltransferase family protein</fullName>
    </recommendedName>
</protein>
<dbReference type="AlphaFoldDB" id="A0A8H7SDG2"/>
<evidence type="ECO:0008006" key="3">
    <source>
        <dbReference type="Google" id="ProtNLM"/>
    </source>
</evidence>
<comment type="caution">
    <text evidence="1">The sequence shown here is derived from an EMBL/GenBank/DDBJ whole genome shotgun (WGS) entry which is preliminary data.</text>
</comment>
<name>A0A8H7SDG2_9FUNG</name>
<dbReference type="PANTHER" id="PTHR36050:SF1">
    <property type="entry name" value="O-FUCOSYLTRANSFERASE 30"/>
    <property type="match status" value="1"/>
</dbReference>
<dbReference type="PANTHER" id="PTHR36050">
    <property type="entry name" value="O-FUCOSYLTRANSFERASE 30"/>
    <property type="match status" value="1"/>
</dbReference>
<sequence>MRHLSGIVIDSEKNEQRLTTLPPTLYKGGSKDKVAGSQQQEQHYLAYLPHSGLSNQRIEFANALLLAAMLGRTLILPPAFLGTVIGWMEKEQIYDHLGWLTNASVPFERICRSATPGDLATYVRRSRCGEYRRFGVIPWTELHDIESLTQYVDIRFQEMVSLPQLQHDLGIDESDTYVHTDQHLYDWRLYEDLSVARKLLKTGTNYFDSFAGRRYYKVYTIKHWQRRSERLLQLGGIFGSTRFHLINPEHIALRDKIASVLHFRRDTHIGETAQNIVNYLGGIGSFVGVHFRTGDKPFKHQLPKNMVLFAQGMAELTGASEMPKEEDILTAIEKQQNITNNNHAGLGYEKKEDVISLEDEEKKRVFLLPPTEGLHLPPWSTVCRNVPTTKDIPITSGFRTVIYIATDQREPRSPTSKLLPWFDMFPCTVTLDDLPDYLFEPLDHVHDMIVPDKPLKSFLIPIVDAMVAAHAQEVFTTPRSTYSKFINEMNQAWVH</sequence>
<evidence type="ECO:0000313" key="1">
    <source>
        <dbReference type="EMBL" id="KAG2227515.1"/>
    </source>
</evidence>
<organism evidence="1 2">
    <name type="scientific">Circinella minor</name>
    <dbReference type="NCBI Taxonomy" id="1195481"/>
    <lineage>
        <taxon>Eukaryota</taxon>
        <taxon>Fungi</taxon>
        <taxon>Fungi incertae sedis</taxon>
        <taxon>Mucoromycota</taxon>
        <taxon>Mucoromycotina</taxon>
        <taxon>Mucoromycetes</taxon>
        <taxon>Mucorales</taxon>
        <taxon>Lichtheimiaceae</taxon>
        <taxon>Circinella</taxon>
    </lineage>
</organism>
<dbReference type="Proteomes" id="UP000646827">
    <property type="component" value="Unassembled WGS sequence"/>
</dbReference>
<dbReference type="Gene3D" id="3.40.50.11350">
    <property type="match status" value="1"/>
</dbReference>
<reference evidence="1 2" key="1">
    <citation type="submission" date="2020-12" db="EMBL/GenBank/DDBJ databases">
        <title>Metabolic potential, ecology and presence of endohyphal bacteria is reflected in genomic diversity of Mucoromycotina.</title>
        <authorList>
            <person name="Muszewska A."/>
            <person name="Okrasinska A."/>
            <person name="Steczkiewicz K."/>
            <person name="Drgas O."/>
            <person name="Orlowska M."/>
            <person name="Perlinska-Lenart U."/>
            <person name="Aleksandrzak-Piekarczyk T."/>
            <person name="Szatraj K."/>
            <person name="Zielenkiewicz U."/>
            <person name="Pilsyk S."/>
            <person name="Malc E."/>
            <person name="Mieczkowski P."/>
            <person name="Kruszewska J.S."/>
            <person name="Biernat P."/>
            <person name="Pawlowska J."/>
        </authorList>
    </citation>
    <scope>NUCLEOTIDE SEQUENCE [LARGE SCALE GENOMIC DNA]</scope>
    <source>
        <strain evidence="1 2">CBS 142.35</strain>
    </source>
</reference>
<dbReference type="EMBL" id="JAEPRB010000006">
    <property type="protein sequence ID" value="KAG2227515.1"/>
    <property type="molecule type" value="Genomic_DNA"/>
</dbReference>
<dbReference type="OrthoDB" id="1882547at2759"/>
<accession>A0A8H7SDG2</accession>
<evidence type="ECO:0000313" key="2">
    <source>
        <dbReference type="Proteomes" id="UP000646827"/>
    </source>
</evidence>
<proteinExistence type="predicted"/>
<keyword evidence="2" id="KW-1185">Reference proteome</keyword>